<name>A0AAE1AEZ8_9GAST</name>
<protein>
    <submittedName>
        <fullName evidence="1">Uncharacterized protein</fullName>
    </submittedName>
</protein>
<reference evidence="1" key="1">
    <citation type="journal article" date="2023" name="G3 (Bethesda)">
        <title>A reference genome for the long-term kleptoplast-retaining sea slug Elysia crispata morphotype clarki.</title>
        <authorList>
            <person name="Eastman K.E."/>
            <person name="Pendleton A.L."/>
            <person name="Shaikh M.A."/>
            <person name="Suttiyut T."/>
            <person name="Ogas R."/>
            <person name="Tomko P."/>
            <person name="Gavelis G."/>
            <person name="Widhalm J.R."/>
            <person name="Wisecaver J.H."/>
        </authorList>
    </citation>
    <scope>NUCLEOTIDE SEQUENCE</scope>
    <source>
        <strain evidence="1">ECLA1</strain>
    </source>
</reference>
<dbReference type="AlphaFoldDB" id="A0AAE1AEZ8"/>
<organism evidence="1 2">
    <name type="scientific">Elysia crispata</name>
    <name type="common">lettuce slug</name>
    <dbReference type="NCBI Taxonomy" id="231223"/>
    <lineage>
        <taxon>Eukaryota</taxon>
        <taxon>Metazoa</taxon>
        <taxon>Spiralia</taxon>
        <taxon>Lophotrochozoa</taxon>
        <taxon>Mollusca</taxon>
        <taxon>Gastropoda</taxon>
        <taxon>Heterobranchia</taxon>
        <taxon>Euthyneura</taxon>
        <taxon>Panpulmonata</taxon>
        <taxon>Sacoglossa</taxon>
        <taxon>Placobranchoidea</taxon>
        <taxon>Plakobranchidae</taxon>
        <taxon>Elysia</taxon>
    </lineage>
</organism>
<sequence>MKDTANLRPAVNLRKNCCRYMKKRSINLSVNMNQYTGVNYSRDNLDLGYLFFFSFGSYLAHERFVLDVCVIRNITFILC</sequence>
<dbReference type="Proteomes" id="UP001283361">
    <property type="component" value="Unassembled WGS sequence"/>
</dbReference>
<accession>A0AAE1AEZ8</accession>
<dbReference type="EMBL" id="JAWDGP010001971">
    <property type="protein sequence ID" value="KAK3786393.1"/>
    <property type="molecule type" value="Genomic_DNA"/>
</dbReference>
<proteinExistence type="predicted"/>
<gene>
    <name evidence="1" type="ORF">RRG08_017130</name>
</gene>
<keyword evidence="2" id="KW-1185">Reference proteome</keyword>
<evidence type="ECO:0000313" key="1">
    <source>
        <dbReference type="EMBL" id="KAK3786393.1"/>
    </source>
</evidence>
<comment type="caution">
    <text evidence="1">The sequence shown here is derived from an EMBL/GenBank/DDBJ whole genome shotgun (WGS) entry which is preliminary data.</text>
</comment>
<evidence type="ECO:0000313" key="2">
    <source>
        <dbReference type="Proteomes" id="UP001283361"/>
    </source>
</evidence>